<dbReference type="eggNOG" id="KOG1027">
    <property type="taxonomic scope" value="Eukaryota"/>
</dbReference>
<evidence type="ECO:0000256" key="1">
    <source>
        <dbReference type="ARBA" id="ARBA00001946"/>
    </source>
</evidence>
<dbReference type="Gene3D" id="3.30.200.20">
    <property type="entry name" value="Phosphorylase Kinase, domain 1"/>
    <property type="match status" value="1"/>
</dbReference>
<evidence type="ECO:0000313" key="25">
    <source>
        <dbReference type="Proteomes" id="UP000009022"/>
    </source>
</evidence>
<dbReference type="SMART" id="SM00580">
    <property type="entry name" value="PUG"/>
    <property type="match status" value="1"/>
</dbReference>
<feature type="region of interest" description="Disordered" evidence="19">
    <location>
        <begin position="428"/>
        <end position="457"/>
    </location>
</feature>
<keyword evidence="10" id="KW-0418">Kinase</keyword>
<reference evidence="24 25" key="1">
    <citation type="journal article" date="2008" name="Nature">
        <title>The Trichoplax genome and the nature of placozoans.</title>
        <authorList>
            <person name="Srivastava M."/>
            <person name="Begovic E."/>
            <person name="Chapman J."/>
            <person name="Putnam N.H."/>
            <person name="Hellsten U."/>
            <person name="Kawashima T."/>
            <person name="Kuo A."/>
            <person name="Mitros T."/>
            <person name="Salamov A."/>
            <person name="Carpenter M.L."/>
            <person name="Signorovitch A.Y."/>
            <person name="Moreno M.A."/>
            <person name="Kamm K."/>
            <person name="Grimwood J."/>
            <person name="Schmutz J."/>
            <person name="Shapiro H."/>
            <person name="Grigoriev I.V."/>
            <person name="Buss L.W."/>
            <person name="Schierwater B."/>
            <person name="Dellaporta S.L."/>
            <person name="Rokhsar D.S."/>
        </authorList>
    </citation>
    <scope>NUCLEOTIDE SEQUENCE [LARGE SCALE GENOMIC DNA]</scope>
    <source>
        <strain evidence="24 25">Grell-BS-1999</strain>
    </source>
</reference>
<keyword evidence="25" id="KW-1185">Reference proteome</keyword>
<protein>
    <recommendedName>
        <fullName evidence="3">non-specific serine/threonine protein kinase</fullName>
        <ecNumber evidence="3">2.7.11.1</ecNumber>
    </recommendedName>
</protein>
<dbReference type="InterPro" id="IPR011009">
    <property type="entry name" value="Kinase-like_dom_sf"/>
</dbReference>
<dbReference type="InterPro" id="IPR015943">
    <property type="entry name" value="WD40/YVTN_repeat-like_dom_sf"/>
</dbReference>
<dbReference type="CTD" id="6750793"/>
<evidence type="ECO:0000313" key="24">
    <source>
        <dbReference type="EMBL" id="EDV28277.1"/>
    </source>
</evidence>
<dbReference type="Gene3D" id="2.130.10.10">
    <property type="entry name" value="YVTN repeat-like/Quinoprotein amine dehydrogenase"/>
    <property type="match status" value="1"/>
</dbReference>
<dbReference type="PROSITE" id="PS51392">
    <property type="entry name" value="KEN"/>
    <property type="match status" value="1"/>
</dbReference>
<feature type="domain" description="Protein kinase" evidence="22">
    <location>
        <begin position="470"/>
        <end position="731"/>
    </location>
</feature>
<evidence type="ECO:0000256" key="6">
    <source>
        <dbReference type="ARBA" id="ARBA00022679"/>
    </source>
</evidence>
<evidence type="ECO:0000256" key="19">
    <source>
        <dbReference type="SAM" id="MobiDB-lite"/>
    </source>
</evidence>
<evidence type="ECO:0000256" key="13">
    <source>
        <dbReference type="ARBA" id="ARBA00022840"/>
    </source>
</evidence>
<dbReference type="FunCoup" id="B3RQ19">
    <property type="interactions" value="1100"/>
</dbReference>
<feature type="signal peptide" evidence="21">
    <location>
        <begin position="1"/>
        <end position="20"/>
    </location>
</feature>
<feature type="region of interest" description="Disordered" evidence="19">
    <location>
        <begin position="346"/>
        <end position="369"/>
    </location>
</feature>
<dbReference type="PhylomeDB" id="B3RQ19"/>
<dbReference type="FunFam" id="1.20.1440.180:FF:000001">
    <property type="entry name" value="Serine/threonine-protein kinase/endoribonuclease IRE1"/>
    <property type="match status" value="1"/>
</dbReference>
<keyword evidence="4" id="KW-0723">Serine/threonine-protein kinase</keyword>
<keyword evidence="14 20" id="KW-1133">Transmembrane helix</keyword>
<keyword evidence="5" id="KW-0597">Phosphoprotein</keyword>
<dbReference type="InterPro" id="IPR018391">
    <property type="entry name" value="PQQ_b-propeller_rpt"/>
</dbReference>
<dbReference type="Gene3D" id="1.10.510.10">
    <property type="entry name" value="Transferase(Phosphotransferase) domain 1"/>
    <property type="match status" value="1"/>
</dbReference>
<dbReference type="Gene3D" id="1.20.1440.180">
    <property type="entry name" value="KEN domain"/>
    <property type="match status" value="1"/>
</dbReference>
<evidence type="ECO:0000256" key="9">
    <source>
        <dbReference type="ARBA" id="ARBA00022741"/>
    </source>
</evidence>
<dbReference type="AlphaFoldDB" id="B3RQ19"/>
<feature type="domain" description="KEN" evidence="23">
    <location>
        <begin position="734"/>
        <end position="862"/>
    </location>
</feature>
<dbReference type="Pfam" id="PF00069">
    <property type="entry name" value="Pkinase"/>
    <property type="match status" value="1"/>
</dbReference>
<dbReference type="RefSeq" id="XP_002110111.1">
    <property type="nucleotide sequence ID" value="XM_002110075.1"/>
</dbReference>
<dbReference type="InterPro" id="IPR008271">
    <property type="entry name" value="Ser/Thr_kinase_AS"/>
</dbReference>
<evidence type="ECO:0000256" key="20">
    <source>
        <dbReference type="SAM" id="Phobius"/>
    </source>
</evidence>
<dbReference type="OMA" id="TSLHNQW"/>
<dbReference type="InterPro" id="IPR010513">
    <property type="entry name" value="KEN_dom"/>
</dbReference>
<dbReference type="GO" id="GO:0051082">
    <property type="term" value="F:unfolded protein binding"/>
    <property type="evidence" value="ECO:0000318"/>
    <property type="project" value="GO_Central"/>
</dbReference>
<dbReference type="InterPro" id="IPR045133">
    <property type="entry name" value="IRE1/2-like"/>
</dbReference>
<comment type="cofactor">
    <cofactor evidence="1">
        <name>Mg(2+)</name>
        <dbReference type="ChEBI" id="CHEBI:18420"/>
    </cofactor>
</comment>
<keyword evidence="7 20" id="KW-0812">Transmembrane</keyword>
<evidence type="ECO:0000256" key="11">
    <source>
        <dbReference type="ARBA" id="ARBA00022801"/>
    </source>
</evidence>
<evidence type="ECO:0000256" key="12">
    <source>
        <dbReference type="ARBA" id="ARBA00022824"/>
    </source>
</evidence>
<dbReference type="GO" id="GO:0005783">
    <property type="term" value="C:endoplasmic reticulum"/>
    <property type="evidence" value="ECO:0000318"/>
    <property type="project" value="GO_Central"/>
</dbReference>
<dbReference type="SMART" id="SM00564">
    <property type="entry name" value="PQQ"/>
    <property type="match status" value="2"/>
</dbReference>
<dbReference type="SMART" id="SM00220">
    <property type="entry name" value="S_TKc"/>
    <property type="match status" value="1"/>
</dbReference>
<dbReference type="GO" id="GO:0005524">
    <property type="term" value="F:ATP binding"/>
    <property type="evidence" value="ECO:0007669"/>
    <property type="project" value="UniProtKB-KW"/>
</dbReference>
<dbReference type="InterPro" id="IPR038357">
    <property type="entry name" value="KEN_sf"/>
</dbReference>
<dbReference type="GO" id="GO:0080090">
    <property type="term" value="P:regulation of primary metabolic process"/>
    <property type="evidence" value="ECO:0007669"/>
    <property type="project" value="UniProtKB-ARBA"/>
</dbReference>
<evidence type="ECO:0000256" key="17">
    <source>
        <dbReference type="ARBA" id="ARBA00047899"/>
    </source>
</evidence>
<evidence type="ECO:0000259" key="22">
    <source>
        <dbReference type="PROSITE" id="PS50011"/>
    </source>
</evidence>
<comment type="catalytic activity">
    <reaction evidence="17">
        <text>L-threonyl-[protein] + ATP = O-phospho-L-threonyl-[protein] + ADP + H(+)</text>
        <dbReference type="Rhea" id="RHEA:46608"/>
        <dbReference type="Rhea" id="RHEA-COMP:11060"/>
        <dbReference type="Rhea" id="RHEA-COMP:11605"/>
        <dbReference type="ChEBI" id="CHEBI:15378"/>
        <dbReference type="ChEBI" id="CHEBI:30013"/>
        <dbReference type="ChEBI" id="CHEBI:30616"/>
        <dbReference type="ChEBI" id="CHEBI:61977"/>
        <dbReference type="ChEBI" id="CHEBI:456216"/>
        <dbReference type="EC" id="2.7.11.1"/>
    </reaction>
</comment>
<dbReference type="Pfam" id="PF06479">
    <property type="entry name" value="Ribonuc_2-5A"/>
    <property type="match status" value="1"/>
</dbReference>
<evidence type="ECO:0000256" key="8">
    <source>
        <dbReference type="ARBA" id="ARBA00022729"/>
    </source>
</evidence>
<dbReference type="GO" id="GO:0036498">
    <property type="term" value="P:IRE1-mediated unfolded protein response"/>
    <property type="evidence" value="ECO:0000318"/>
    <property type="project" value="GO_Central"/>
</dbReference>
<feature type="transmembrane region" description="Helical" evidence="20">
    <location>
        <begin position="396"/>
        <end position="417"/>
    </location>
</feature>
<dbReference type="STRING" id="10228.B3RQ19"/>
<accession>B3RQ19</accession>
<dbReference type="InterPro" id="IPR000719">
    <property type="entry name" value="Prot_kinase_dom"/>
</dbReference>
<evidence type="ECO:0000256" key="7">
    <source>
        <dbReference type="ARBA" id="ARBA00022692"/>
    </source>
</evidence>
<dbReference type="GO" id="GO:0004674">
    <property type="term" value="F:protein serine/threonine kinase activity"/>
    <property type="evidence" value="ECO:0000318"/>
    <property type="project" value="GO_Central"/>
</dbReference>
<proteinExistence type="predicted"/>
<dbReference type="GO" id="GO:0005789">
    <property type="term" value="C:endoplasmic reticulum membrane"/>
    <property type="evidence" value="ECO:0007669"/>
    <property type="project" value="UniProtKB-SubCell"/>
</dbReference>
<keyword evidence="11" id="KW-0378">Hydrolase</keyword>
<keyword evidence="6" id="KW-0808">Transferase</keyword>
<dbReference type="PANTHER" id="PTHR13954:SF6">
    <property type="entry name" value="NON-SPECIFIC SERINE_THREONINE PROTEIN KINASE"/>
    <property type="match status" value="1"/>
</dbReference>
<keyword evidence="13" id="KW-0067">ATP-binding</keyword>
<dbReference type="FunFam" id="3.30.200.20:FF:000077">
    <property type="entry name" value="Putative Serine/threonine-protein kinase/endoribonuclease IRE1"/>
    <property type="match status" value="1"/>
</dbReference>
<gene>
    <name evidence="24" type="ORF">TRIADDRAFT_53745</name>
</gene>
<evidence type="ECO:0000256" key="2">
    <source>
        <dbReference type="ARBA" id="ARBA00004115"/>
    </source>
</evidence>
<keyword evidence="9" id="KW-0547">Nucleotide-binding</keyword>
<evidence type="ECO:0000256" key="18">
    <source>
        <dbReference type="ARBA" id="ARBA00048679"/>
    </source>
</evidence>
<dbReference type="HOGENOM" id="CLU_004875_1_1_1"/>
<dbReference type="SUPFAM" id="SSF50998">
    <property type="entry name" value="Quinoprotein alcohol dehydrogenase-like"/>
    <property type="match status" value="1"/>
</dbReference>
<keyword evidence="12" id="KW-0256">Endoplasmic reticulum</keyword>
<dbReference type="EMBL" id="DS985242">
    <property type="protein sequence ID" value="EDV28277.1"/>
    <property type="molecule type" value="Genomic_DNA"/>
</dbReference>
<dbReference type="CDD" id="cd10422">
    <property type="entry name" value="RNase_Ire1"/>
    <property type="match status" value="1"/>
</dbReference>
<dbReference type="PROSITE" id="PS00108">
    <property type="entry name" value="PROTEIN_KINASE_ST"/>
    <property type="match status" value="1"/>
</dbReference>
<name>B3RQ19_TRIAD</name>
<evidence type="ECO:0000256" key="16">
    <source>
        <dbReference type="ARBA" id="ARBA00023268"/>
    </source>
</evidence>
<comment type="catalytic activity">
    <reaction evidence="18">
        <text>L-seryl-[protein] + ATP = O-phospho-L-seryl-[protein] + ADP + H(+)</text>
        <dbReference type="Rhea" id="RHEA:17989"/>
        <dbReference type="Rhea" id="RHEA-COMP:9863"/>
        <dbReference type="Rhea" id="RHEA-COMP:11604"/>
        <dbReference type="ChEBI" id="CHEBI:15378"/>
        <dbReference type="ChEBI" id="CHEBI:29999"/>
        <dbReference type="ChEBI" id="CHEBI:30616"/>
        <dbReference type="ChEBI" id="CHEBI:83421"/>
        <dbReference type="ChEBI" id="CHEBI:456216"/>
        <dbReference type="EC" id="2.7.11.1"/>
    </reaction>
</comment>
<evidence type="ECO:0000256" key="14">
    <source>
        <dbReference type="ARBA" id="ARBA00022989"/>
    </source>
</evidence>
<evidence type="ECO:0000256" key="21">
    <source>
        <dbReference type="SAM" id="SignalP"/>
    </source>
</evidence>
<keyword evidence="16" id="KW-0511">Multifunctional enzyme</keyword>
<dbReference type="KEGG" id="tad:TRIADDRAFT_53745"/>
<comment type="subcellular location">
    <subcellularLocation>
        <location evidence="2">Endoplasmic reticulum membrane</location>
        <topology evidence="2">Single-pass type I membrane protein</topology>
    </subcellularLocation>
</comment>
<dbReference type="GO" id="GO:0010468">
    <property type="term" value="P:regulation of gene expression"/>
    <property type="evidence" value="ECO:0007669"/>
    <property type="project" value="UniProtKB-ARBA"/>
</dbReference>
<dbReference type="EC" id="2.7.11.1" evidence="3"/>
<evidence type="ECO:0000256" key="3">
    <source>
        <dbReference type="ARBA" id="ARBA00012513"/>
    </source>
</evidence>
<dbReference type="GeneID" id="6750793"/>
<feature type="chain" id="PRO_5002798242" description="non-specific serine/threonine protein kinase" evidence="21">
    <location>
        <begin position="21"/>
        <end position="862"/>
    </location>
</feature>
<keyword evidence="15 20" id="KW-0472">Membrane</keyword>
<evidence type="ECO:0000256" key="15">
    <source>
        <dbReference type="ARBA" id="ARBA00023136"/>
    </source>
</evidence>
<organism evidence="24 25">
    <name type="scientific">Trichoplax adhaerens</name>
    <name type="common">Trichoplax reptans</name>
    <dbReference type="NCBI Taxonomy" id="10228"/>
    <lineage>
        <taxon>Eukaryota</taxon>
        <taxon>Metazoa</taxon>
        <taxon>Placozoa</taxon>
        <taxon>Uniplacotomia</taxon>
        <taxon>Trichoplacea</taxon>
        <taxon>Trichoplacidae</taxon>
        <taxon>Trichoplax</taxon>
    </lineage>
</organism>
<dbReference type="PANTHER" id="PTHR13954">
    <property type="entry name" value="IRE1-RELATED"/>
    <property type="match status" value="1"/>
</dbReference>
<dbReference type="GO" id="GO:0006397">
    <property type="term" value="P:mRNA processing"/>
    <property type="evidence" value="ECO:0007669"/>
    <property type="project" value="InterPro"/>
</dbReference>
<dbReference type="InterPro" id="IPR011047">
    <property type="entry name" value="Quinoprotein_ADH-like_sf"/>
</dbReference>
<evidence type="ECO:0000256" key="10">
    <source>
        <dbReference type="ARBA" id="ARBA00022777"/>
    </source>
</evidence>
<sequence>MLKCLVWLVLVLTFYQNCHANKADILHTQIEDDTVLIFLSMDGTLHGVRRTGKRIWTRKQDHIVKVPSDTFKGPTFIPDPKDGSLYRISNSIEEEIKKMPFTIPELVQVSPSQSKDGILYTGKKVDLWYVIDKNTGKLIQELSLYQPICPVIDKYAKPVYIGVSKYLATMYDTVSRILKWNVTFYEYVPFGNYLGNYDLNFISSTTNGLTVALDSTGNVVFERDFGSPIVAVYLPIKGVVRKLPVISVAEETVIKIMKGENKKANYRLNELRLRRTLYIGKNDDGLYAMPSFVEEGSMILRPNRLMPNPVQSYSPSASKSDSHELSPYPNYDFSNDIITNMIGYHEEPDRLPNTPTKRPHALHNEITKQNDTSGILSENFDYSRDDILALARTLDMTLKVLIAISIGIVTAVAVYFYNRNRSKNKITSVTDSVQDSSESSTSNSGLSNSILNSSSTSTDSKLFTIGKITIDLASVIGKGSFGTSVYRGRFDNRDVAVKRVLLDYQRFAEREVALLRKSDQHDHVIRYYCTENDDQFQYIALELCSTTLSECIKEDRFSEYNLQPVEALYQFLDGLSHLHSLEIIHRDVKPQNILVKMLNSSKRGKVILSDFGLCKQITLQGSYGYYASKSTGLVVGTEGWMAPELFQDDAKYAFSADIFSAGCVIYYTFSKGKHPFGQAAYRQSNIRMGYSIKFDDELEGSYTEIDLIKKMITANPKQRPTALVAMQHPVYWSNGKQLSFFLDISDRIEKEPSNSKLVELLESKSITVTRGDWKKYIGNVLEEDLRKFRSYKGDSVKDLLRALRNKKHHYYELSIPLREELGDLPDSFVQYFTSKFPRLLIHCFATMSILSNESTFKQYYGR</sequence>
<dbReference type="GO" id="GO:0070059">
    <property type="term" value="P:intrinsic apoptotic signaling pathway in response to endoplasmic reticulum stress"/>
    <property type="evidence" value="ECO:0000318"/>
    <property type="project" value="GO_Central"/>
</dbReference>
<dbReference type="OrthoDB" id="63989at2759"/>
<dbReference type="GO" id="GO:0004521">
    <property type="term" value="F:RNA endonuclease activity"/>
    <property type="evidence" value="ECO:0000318"/>
    <property type="project" value="GO_Central"/>
</dbReference>
<dbReference type="PROSITE" id="PS50011">
    <property type="entry name" value="PROTEIN_KINASE_DOM"/>
    <property type="match status" value="1"/>
</dbReference>
<dbReference type="Proteomes" id="UP000009022">
    <property type="component" value="Unassembled WGS sequence"/>
</dbReference>
<evidence type="ECO:0000256" key="4">
    <source>
        <dbReference type="ARBA" id="ARBA00022527"/>
    </source>
</evidence>
<evidence type="ECO:0000256" key="5">
    <source>
        <dbReference type="ARBA" id="ARBA00022553"/>
    </source>
</evidence>
<dbReference type="InParanoid" id="B3RQ19"/>
<evidence type="ECO:0000259" key="23">
    <source>
        <dbReference type="PROSITE" id="PS51392"/>
    </source>
</evidence>
<dbReference type="CDD" id="cd09769">
    <property type="entry name" value="Luminal_IRE1"/>
    <property type="match status" value="1"/>
</dbReference>
<dbReference type="SUPFAM" id="SSF56112">
    <property type="entry name" value="Protein kinase-like (PK-like)"/>
    <property type="match status" value="1"/>
</dbReference>
<dbReference type="GO" id="GO:0016787">
    <property type="term" value="F:hydrolase activity"/>
    <property type="evidence" value="ECO:0007669"/>
    <property type="project" value="UniProtKB-KW"/>
</dbReference>
<keyword evidence="8 21" id="KW-0732">Signal</keyword>